<dbReference type="OrthoDB" id="442921at2759"/>
<dbReference type="STRING" id="205917.A0A4Y9YB34"/>
<dbReference type="InterPro" id="IPR029071">
    <property type="entry name" value="Ubiquitin-like_domsf"/>
</dbReference>
<dbReference type="EMBL" id="SEOQ01000623">
    <property type="protein sequence ID" value="TFY59372.1"/>
    <property type="molecule type" value="Genomic_DNA"/>
</dbReference>
<dbReference type="AlphaFoldDB" id="A0A4Y9YB34"/>
<dbReference type="Proteomes" id="UP000298327">
    <property type="component" value="Unassembled WGS sequence"/>
</dbReference>
<evidence type="ECO:0000259" key="2">
    <source>
        <dbReference type="PROSITE" id="PS50053"/>
    </source>
</evidence>
<protein>
    <recommendedName>
        <fullName evidence="2">Ubiquitin-like domain-containing protein</fullName>
    </recommendedName>
</protein>
<feature type="domain" description="Ubiquitin-like" evidence="2">
    <location>
        <begin position="27"/>
        <end position="103"/>
    </location>
</feature>
<dbReference type="PANTHER" id="PTHR10562">
    <property type="entry name" value="SMALL UBIQUITIN-RELATED MODIFIER"/>
    <property type="match status" value="1"/>
</dbReference>
<evidence type="ECO:0000256" key="1">
    <source>
        <dbReference type="SAM" id="MobiDB-lite"/>
    </source>
</evidence>
<sequence length="105" mass="11359">MAKAEPSQSAGSQAEDADVKPGLSEKIQVQVEFEGRSVKFALKRTALVRKVFAAAATAFNMDAASLRFAFRGKRLRPEDDDTPDSLDMDDGDTIDAHVQQVGGFL</sequence>
<dbReference type="CDD" id="cd01763">
    <property type="entry name" value="Ubl_SUMO_like"/>
    <property type="match status" value="1"/>
</dbReference>
<dbReference type="PROSITE" id="PS50053">
    <property type="entry name" value="UBIQUITIN_2"/>
    <property type="match status" value="1"/>
</dbReference>
<organism evidence="3 4">
    <name type="scientific">Dentipellis fragilis</name>
    <dbReference type="NCBI Taxonomy" id="205917"/>
    <lineage>
        <taxon>Eukaryota</taxon>
        <taxon>Fungi</taxon>
        <taxon>Dikarya</taxon>
        <taxon>Basidiomycota</taxon>
        <taxon>Agaricomycotina</taxon>
        <taxon>Agaricomycetes</taxon>
        <taxon>Russulales</taxon>
        <taxon>Hericiaceae</taxon>
        <taxon>Dentipellis</taxon>
    </lineage>
</organism>
<reference evidence="3 4" key="1">
    <citation type="submission" date="2019-02" db="EMBL/GenBank/DDBJ databases">
        <title>Genome sequencing of the rare red list fungi Dentipellis fragilis.</title>
        <authorList>
            <person name="Buettner E."/>
            <person name="Kellner H."/>
        </authorList>
    </citation>
    <scope>NUCLEOTIDE SEQUENCE [LARGE SCALE GENOMIC DNA]</scope>
    <source>
        <strain evidence="3 4">DSM 105465</strain>
    </source>
</reference>
<dbReference type="InterPro" id="IPR000626">
    <property type="entry name" value="Ubiquitin-like_dom"/>
</dbReference>
<gene>
    <name evidence="3" type="ORF">EVG20_g7815</name>
</gene>
<keyword evidence="4" id="KW-1185">Reference proteome</keyword>
<dbReference type="SMART" id="SM00213">
    <property type="entry name" value="UBQ"/>
    <property type="match status" value="1"/>
</dbReference>
<feature type="region of interest" description="Disordered" evidence="1">
    <location>
        <begin position="1"/>
        <end position="21"/>
    </location>
</feature>
<dbReference type="Gene3D" id="3.10.20.90">
    <property type="entry name" value="Phosphatidylinositol 3-kinase Catalytic Subunit, Chain A, domain 1"/>
    <property type="match status" value="1"/>
</dbReference>
<accession>A0A4Y9YB34</accession>
<dbReference type="SUPFAM" id="SSF54236">
    <property type="entry name" value="Ubiquitin-like"/>
    <property type="match status" value="1"/>
</dbReference>
<proteinExistence type="predicted"/>
<evidence type="ECO:0000313" key="3">
    <source>
        <dbReference type="EMBL" id="TFY59372.1"/>
    </source>
</evidence>
<name>A0A4Y9YB34_9AGAM</name>
<comment type="caution">
    <text evidence="3">The sequence shown here is derived from an EMBL/GenBank/DDBJ whole genome shotgun (WGS) entry which is preliminary data.</text>
</comment>
<evidence type="ECO:0000313" key="4">
    <source>
        <dbReference type="Proteomes" id="UP000298327"/>
    </source>
</evidence>
<feature type="compositionally biased region" description="Polar residues" evidence="1">
    <location>
        <begin position="1"/>
        <end position="12"/>
    </location>
</feature>
<dbReference type="Pfam" id="PF00240">
    <property type="entry name" value="ubiquitin"/>
    <property type="match status" value="1"/>
</dbReference>